<dbReference type="AlphaFoldDB" id="A0A5C2SDF0"/>
<evidence type="ECO:0000313" key="2">
    <source>
        <dbReference type="Proteomes" id="UP000313359"/>
    </source>
</evidence>
<name>A0A5C2SDF0_9APHY</name>
<reference evidence="1" key="1">
    <citation type="journal article" date="2018" name="Genome Biol. Evol.">
        <title>Genomics and development of Lentinus tigrinus, a white-rot wood-decaying mushroom with dimorphic fruiting bodies.</title>
        <authorList>
            <person name="Wu B."/>
            <person name="Xu Z."/>
            <person name="Knudson A."/>
            <person name="Carlson A."/>
            <person name="Chen N."/>
            <person name="Kovaka S."/>
            <person name="LaButti K."/>
            <person name="Lipzen A."/>
            <person name="Pennachio C."/>
            <person name="Riley R."/>
            <person name="Schakwitz W."/>
            <person name="Umezawa K."/>
            <person name="Ohm R.A."/>
            <person name="Grigoriev I.V."/>
            <person name="Nagy L.G."/>
            <person name="Gibbons J."/>
            <person name="Hibbett D."/>
        </authorList>
    </citation>
    <scope>NUCLEOTIDE SEQUENCE [LARGE SCALE GENOMIC DNA]</scope>
    <source>
        <strain evidence="1">ALCF2SS1-6</strain>
    </source>
</reference>
<dbReference type="EMBL" id="ML122262">
    <property type="protein sequence ID" value="RPD61308.1"/>
    <property type="molecule type" value="Genomic_DNA"/>
</dbReference>
<proteinExistence type="predicted"/>
<accession>A0A5C2SDF0</accession>
<keyword evidence="2" id="KW-1185">Reference proteome</keyword>
<protein>
    <submittedName>
        <fullName evidence="1">Uncharacterized protein</fullName>
    </submittedName>
</protein>
<sequence length="68" mass="7447">MSTPPRGRWQRRLLAYGDTPTRISARLGDARAADYSSSVGVPGPCRVCGSSHENMDAIDEGWGGRVWR</sequence>
<gene>
    <name evidence="1" type="ORF">L227DRAFT_574373</name>
</gene>
<evidence type="ECO:0000313" key="1">
    <source>
        <dbReference type="EMBL" id="RPD61308.1"/>
    </source>
</evidence>
<organism evidence="1 2">
    <name type="scientific">Lentinus tigrinus ALCF2SS1-6</name>
    <dbReference type="NCBI Taxonomy" id="1328759"/>
    <lineage>
        <taxon>Eukaryota</taxon>
        <taxon>Fungi</taxon>
        <taxon>Dikarya</taxon>
        <taxon>Basidiomycota</taxon>
        <taxon>Agaricomycotina</taxon>
        <taxon>Agaricomycetes</taxon>
        <taxon>Polyporales</taxon>
        <taxon>Polyporaceae</taxon>
        <taxon>Lentinus</taxon>
    </lineage>
</organism>
<dbReference type="Proteomes" id="UP000313359">
    <property type="component" value="Unassembled WGS sequence"/>
</dbReference>